<gene>
    <name evidence="1" type="ORF">LTRI10_LOCUS20822</name>
</gene>
<organism evidence="1 2">
    <name type="scientific">Linum trigynum</name>
    <dbReference type="NCBI Taxonomy" id="586398"/>
    <lineage>
        <taxon>Eukaryota</taxon>
        <taxon>Viridiplantae</taxon>
        <taxon>Streptophyta</taxon>
        <taxon>Embryophyta</taxon>
        <taxon>Tracheophyta</taxon>
        <taxon>Spermatophyta</taxon>
        <taxon>Magnoliopsida</taxon>
        <taxon>eudicotyledons</taxon>
        <taxon>Gunneridae</taxon>
        <taxon>Pentapetalae</taxon>
        <taxon>rosids</taxon>
        <taxon>fabids</taxon>
        <taxon>Malpighiales</taxon>
        <taxon>Linaceae</taxon>
        <taxon>Linum</taxon>
    </lineage>
</organism>
<accession>A0AAV2E030</accession>
<evidence type="ECO:0000313" key="2">
    <source>
        <dbReference type="Proteomes" id="UP001497516"/>
    </source>
</evidence>
<name>A0AAV2E030_9ROSI</name>
<proteinExistence type="predicted"/>
<dbReference type="AlphaFoldDB" id="A0AAV2E030"/>
<evidence type="ECO:0000313" key="1">
    <source>
        <dbReference type="EMBL" id="CAL1379293.1"/>
    </source>
</evidence>
<sequence>MRRSRANFVVAINESQPRSSSRSNNVVAVIQLGKVFDSPSLIPHEVRTLSPPIRDRDLGLLEKFTYSNQFNPTLYSQDITNVAIPVGNYYVLNN</sequence>
<keyword evidence="2" id="KW-1185">Reference proteome</keyword>
<dbReference type="Proteomes" id="UP001497516">
    <property type="component" value="Chromosome 3"/>
</dbReference>
<protein>
    <submittedName>
        <fullName evidence="1">Uncharacterized protein</fullName>
    </submittedName>
</protein>
<reference evidence="1 2" key="1">
    <citation type="submission" date="2024-04" db="EMBL/GenBank/DDBJ databases">
        <authorList>
            <person name="Fracassetti M."/>
        </authorList>
    </citation>
    <scope>NUCLEOTIDE SEQUENCE [LARGE SCALE GENOMIC DNA]</scope>
</reference>
<dbReference type="EMBL" id="OZ034816">
    <property type="protein sequence ID" value="CAL1379293.1"/>
    <property type="molecule type" value="Genomic_DNA"/>
</dbReference>